<dbReference type="AlphaFoldDB" id="A0A7V0T6S6"/>
<dbReference type="EMBL" id="DSBX01000313">
    <property type="protein sequence ID" value="HDR00233.1"/>
    <property type="molecule type" value="Genomic_DNA"/>
</dbReference>
<accession>A0A7V0T6S6</accession>
<gene>
    <name evidence="1" type="ORF">ENN51_08140</name>
</gene>
<name>A0A7V0T6S6_UNCW3</name>
<dbReference type="Proteomes" id="UP000885672">
    <property type="component" value="Unassembled WGS sequence"/>
</dbReference>
<comment type="caution">
    <text evidence="1">The sequence shown here is derived from an EMBL/GenBank/DDBJ whole genome shotgun (WGS) entry which is preliminary data.</text>
</comment>
<organism evidence="1">
    <name type="scientific">candidate division WOR-3 bacterium</name>
    <dbReference type="NCBI Taxonomy" id="2052148"/>
    <lineage>
        <taxon>Bacteria</taxon>
        <taxon>Bacteria division WOR-3</taxon>
    </lineage>
</organism>
<proteinExistence type="predicted"/>
<protein>
    <submittedName>
        <fullName evidence="1">Uncharacterized protein</fullName>
    </submittedName>
</protein>
<sequence>MTDPTQDFRRHLGQHEYELLEDDWLALLEADVSPALLFETAELAARYAPGEIPKTLLRVLADWLGEKGAHRWRLEALRRLLALGEDGPDLPAR</sequence>
<reference evidence="1" key="1">
    <citation type="journal article" date="2020" name="mSystems">
        <title>Genome- and Community-Level Interaction Insights into Carbon Utilization and Element Cycling Functions of Hydrothermarchaeota in Hydrothermal Sediment.</title>
        <authorList>
            <person name="Zhou Z."/>
            <person name="Liu Y."/>
            <person name="Xu W."/>
            <person name="Pan J."/>
            <person name="Luo Z.H."/>
            <person name="Li M."/>
        </authorList>
    </citation>
    <scope>NUCLEOTIDE SEQUENCE [LARGE SCALE GENOMIC DNA]</scope>
    <source>
        <strain evidence="1">SpSt-1182</strain>
    </source>
</reference>
<feature type="non-terminal residue" evidence="1">
    <location>
        <position position="93"/>
    </location>
</feature>
<evidence type="ECO:0000313" key="1">
    <source>
        <dbReference type="EMBL" id="HDR00233.1"/>
    </source>
</evidence>